<organism evidence="2 3">
    <name type="scientific">Kitasatospora viridis</name>
    <dbReference type="NCBI Taxonomy" id="281105"/>
    <lineage>
        <taxon>Bacteria</taxon>
        <taxon>Bacillati</taxon>
        <taxon>Actinomycetota</taxon>
        <taxon>Actinomycetes</taxon>
        <taxon>Kitasatosporales</taxon>
        <taxon>Streptomycetaceae</taxon>
        <taxon>Kitasatospora</taxon>
    </lineage>
</organism>
<dbReference type="Gene3D" id="2.40.10.10">
    <property type="entry name" value="Trypsin-like serine proteases"/>
    <property type="match status" value="2"/>
</dbReference>
<evidence type="ECO:0008006" key="4">
    <source>
        <dbReference type="Google" id="ProtNLM"/>
    </source>
</evidence>
<sequence>MNRKIRTALLTSGAALSLVLATATPEAIAKDGGGLAGIDAAATAQALAQKPLHDLAASIDEQGRKTAFSDTYSNIYVDQTRDQVIVYTTDPKHGTAIAAAAKTAHAGVDTSKVKYVSAKYTKKQIDASLDKIMGANKPAKGAKPEIYSAAEAPDGSGIQIQAAPSAVDHVKALLAGNDIPVTVTAGQAQATLDTWRWNDNAPFIGGDVLIGQSHKAGYTANCTAGLAAEDNAGNDYLITADHCFATSSSTSVYGEGDAVGSWGYSHGNFIGIVTADNPGWDAQTIATSGASGSGTNSDEADTPNGQWYAVPSDAYSYNGEQVCQDGAVSYYNGHGVPCGIKVINQDIRWAVTWNDGTNATIRGVEGQSSGYVATEGDSGALVFTVTGSNTRQARGIVSGGFDANTLLWTEAPDILNAFGLHLNPHT</sequence>
<dbReference type="OrthoDB" id="3356462at2"/>
<proteinExistence type="predicted"/>
<dbReference type="SUPFAM" id="SSF50494">
    <property type="entry name" value="Trypsin-like serine proteases"/>
    <property type="match status" value="1"/>
</dbReference>
<gene>
    <name evidence="2" type="ORF">FHX73_16370</name>
</gene>
<protein>
    <recommendedName>
        <fullName evidence="4">Streptogrisin C</fullName>
    </recommendedName>
</protein>
<dbReference type="EMBL" id="VIWT01000006">
    <property type="protein sequence ID" value="TWF73219.1"/>
    <property type="molecule type" value="Genomic_DNA"/>
</dbReference>
<evidence type="ECO:0000313" key="2">
    <source>
        <dbReference type="EMBL" id="TWF73219.1"/>
    </source>
</evidence>
<evidence type="ECO:0000313" key="3">
    <source>
        <dbReference type="Proteomes" id="UP000317940"/>
    </source>
</evidence>
<dbReference type="InterPro" id="IPR043504">
    <property type="entry name" value="Peptidase_S1_PA_chymotrypsin"/>
</dbReference>
<accession>A0A561SEC7</accession>
<feature type="chain" id="PRO_5021831701" description="Streptogrisin C" evidence="1">
    <location>
        <begin position="30"/>
        <end position="426"/>
    </location>
</feature>
<dbReference type="RefSeq" id="WP_145911177.1">
    <property type="nucleotide sequence ID" value="NZ_BAAAMZ010000005.1"/>
</dbReference>
<reference evidence="2 3" key="1">
    <citation type="submission" date="2019-06" db="EMBL/GenBank/DDBJ databases">
        <title>Sequencing the genomes of 1000 actinobacteria strains.</title>
        <authorList>
            <person name="Klenk H.-P."/>
        </authorList>
    </citation>
    <scope>NUCLEOTIDE SEQUENCE [LARGE SCALE GENOMIC DNA]</scope>
    <source>
        <strain evidence="2 3">DSM 44826</strain>
    </source>
</reference>
<dbReference type="InterPro" id="IPR009003">
    <property type="entry name" value="Peptidase_S1_PA"/>
</dbReference>
<evidence type="ECO:0000256" key="1">
    <source>
        <dbReference type="SAM" id="SignalP"/>
    </source>
</evidence>
<feature type="signal peptide" evidence="1">
    <location>
        <begin position="1"/>
        <end position="29"/>
    </location>
</feature>
<keyword evidence="1" id="KW-0732">Signal</keyword>
<comment type="caution">
    <text evidence="2">The sequence shown here is derived from an EMBL/GenBank/DDBJ whole genome shotgun (WGS) entry which is preliminary data.</text>
</comment>
<dbReference type="Proteomes" id="UP000317940">
    <property type="component" value="Unassembled WGS sequence"/>
</dbReference>
<dbReference type="AlphaFoldDB" id="A0A561SEC7"/>
<name>A0A561SEC7_9ACTN</name>
<keyword evidence="3" id="KW-1185">Reference proteome</keyword>